<dbReference type="SUPFAM" id="SSF56529">
    <property type="entry name" value="FAH"/>
    <property type="match status" value="1"/>
</dbReference>
<protein>
    <recommendedName>
        <fullName evidence="4">fumarylacetoacetase</fullName>
        <ecNumber evidence="4">3.7.1.2</ecNumber>
    </recommendedName>
</protein>
<evidence type="ECO:0000256" key="1">
    <source>
        <dbReference type="ARBA" id="ARBA00001913"/>
    </source>
</evidence>
<comment type="pathway">
    <text evidence="3">Amino-acid degradation; L-phenylalanine degradation; acetoacetate and fumarate from L-phenylalanine: step 6/6.</text>
</comment>
<evidence type="ECO:0000256" key="10">
    <source>
        <dbReference type="ARBA" id="ARBA00023232"/>
    </source>
</evidence>
<keyword evidence="14" id="KW-1185">Reference proteome</keyword>
<dbReference type="InterPro" id="IPR005959">
    <property type="entry name" value="Fumarylacetoacetase"/>
</dbReference>
<keyword evidence="10" id="KW-0585">Phenylalanine catabolism</keyword>
<gene>
    <name evidence="13" type="primary">fahA</name>
    <name evidence="13" type="ORF">ACFFJG_13300</name>
</gene>
<comment type="cofactor">
    <cofactor evidence="1">
        <name>Ca(2+)</name>
        <dbReference type="ChEBI" id="CHEBI:29108"/>
    </cofactor>
</comment>
<dbReference type="GO" id="GO:0004334">
    <property type="term" value="F:fumarylacetoacetase activity"/>
    <property type="evidence" value="ECO:0007669"/>
    <property type="project" value="UniProtKB-EC"/>
</dbReference>
<evidence type="ECO:0000256" key="8">
    <source>
        <dbReference type="ARBA" id="ARBA00022842"/>
    </source>
</evidence>
<evidence type="ECO:0000259" key="12">
    <source>
        <dbReference type="Pfam" id="PF09298"/>
    </source>
</evidence>
<dbReference type="Gene3D" id="3.90.850.10">
    <property type="entry name" value="Fumarylacetoacetase-like, C-terminal domain"/>
    <property type="match status" value="1"/>
</dbReference>
<evidence type="ECO:0000256" key="2">
    <source>
        <dbReference type="ARBA" id="ARBA00001946"/>
    </source>
</evidence>
<keyword evidence="7" id="KW-0106">Calcium</keyword>
<comment type="cofactor">
    <cofactor evidence="2">
        <name>Mg(2+)</name>
        <dbReference type="ChEBI" id="CHEBI:18420"/>
    </cofactor>
</comment>
<evidence type="ECO:0000256" key="9">
    <source>
        <dbReference type="ARBA" id="ARBA00022878"/>
    </source>
</evidence>
<reference evidence="13 14" key="1">
    <citation type="submission" date="2024-09" db="EMBL/GenBank/DDBJ databases">
        <authorList>
            <person name="Sun Q."/>
            <person name="Mori K."/>
        </authorList>
    </citation>
    <scope>NUCLEOTIDE SEQUENCE [LARGE SCALE GENOMIC DNA]</scope>
    <source>
        <strain evidence="13 14">CCM 8654</strain>
    </source>
</reference>
<evidence type="ECO:0000259" key="11">
    <source>
        <dbReference type="Pfam" id="PF01557"/>
    </source>
</evidence>
<dbReference type="Gene3D" id="2.30.30.230">
    <property type="entry name" value="Fumarylacetoacetase, N-terminal domain"/>
    <property type="match status" value="1"/>
</dbReference>
<feature type="domain" description="Fumarylacetoacetase N-terminal" evidence="12">
    <location>
        <begin position="33"/>
        <end position="125"/>
    </location>
</feature>
<evidence type="ECO:0000313" key="13">
    <source>
        <dbReference type="EMBL" id="MFC0223461.1"/>
    </source>
</evidence>
<dbReference type="InterPro" id="IPR036663">
    <property type="entry name" value="Fumarylacetoacetase_C_sf"/>
</dbReference>
<dbReference type="SUPFAM" id="SSF63433">
    <property type="entry name" value="Fumarylacetoacetate hydrolase, FAH, N-terminal domain"/>
    <property type="match status" value="1"/>
</dbReference>
<evidence type="ECO:0000256" key="7">
    <source>
        <dbReference type="ARBA" id="ARBA00022837"/>
    </source>
</evidence>
<evidence type="ECO:0000256" key="6">
    <source>
        <dbReference type="ARBA" id="ARBA00022801"/>
    </source>
</evidence>
<dbReference type="InterPro" id="IPR015377">
    <property type="entry name" value="Fumarylacetoacetase_N"/>
</dbReference>
<keyword evidence="9" id="KW-0828">Tyrosine catabolism</keyword>
<dbReference type="EMBL" id="JBHLXH010000001">
    <property type="protein sequence ID" value="MFC0223461.1"/>
    <property type="molecule type" value="Genomic_DNA"/>
</dbReference>
<dbReference type="Pfam" id="PF01557">
    <property type="entry name" value="FAA_hydrolase"/>
    <property type="match status" value="1"/>
</dbReference>
<sequence>MTTTPGTPGTPGAPAPRTTWVDGAAGSGFDVDHLPYGVFARSGERPRVAVRIGDQVLDLSVVAAADMVDTHALFDQPTLNPFMAAGPAVWDSVRAWVTGLLTDETERDLVEPALAPVDSVTMLMPFEVGDYVDFYASEHHASNVGRMFRPDSEPLLPNWKNLPVGYHGRSGTVVVSGTDVVRPCGQRKAPADDLPTYGPSQRLDIEAELGFVVGVPSAMGERVATADFARHTFGVVGLNDWSARDIQAWEYVPLGPFLGKSFATTVSAWVTPLAALSAAWTELPGQDDPPVLDYLEVDGPAGLDIDIEVVLDGEVVARPPYRTMYWSPAQMLAHTTVNGASLRTGDLWGSGTVSGTERDQRGSLLELSWGGKEPFTAAGRERTFLEDGDEVTLRYSAPGALGGRITLGEVTGRVLPAR</sequence>
<organism evidence="13 14">
    <name type="scientific">Nocardioides zeicaulis</name>
    <dbReference type="NCBI Taxonomy" id="1776857"/>
    <lineage>
        <taxon>Bacteria</taxon>
        <taxon>Bacillati</taxon>
        <taxon>Actinomycetota</taxon>
        <taxon>Actinomycetes</taxon>
        <taxon>Propionibacteriales</taxon>
        <taxon>Nocardioidaceae</taxon>
        <taxon>Nocardioides</taxon>
    </lineage>
</organism>
<dbReference type="PANTHER" id="PTHR43069">
    <property type="entry name" value="FUMARYLACETOACETASE"/>
    <property type="match status" value="1"/>
</dbReference>
<dbReference type="InterPro" id="IPR011234">
    <property type="entry name" value="Fumarylacetoacetase-like_C"/>
</dbReference>
<evidence type="ECO:0000256" key="3">
    <source>
        <dbReference type="ARBA" id="ARBA00004782"/>
    </source>
</evidence>
<keyword evidence="8" id="KW-0460">Magnesium</keyword>
<proteinExistence type="predicted"/>
<dbReference type="RefSeq" id="WP_378519207.1">
    <property type="nucleotide sequence ID" value="NZ_JBHLXH010000001.1"/>
</dbReference>
<keyword evidence="6 13" id="KW-0378">Hydrolase</keyword>
<dbReference type="Proteomes" id="UP001589698">
    <property type="component" value="Unassembled WGS sequence"/>
</dbReference>
<evidence type="ECO:0000256" key="5">
    <source>
        <dbReference type="ARBA" id="ARBA00022723"/>
    </source>
</evidence>
<dbReference type="EC" id="3.7.1.2" evidence="4"/>
<evidence type="ECO:0000256" key="4">
    <source>
        <dbReference type="ARBA" id="ARBA00012094"/>
    </source>
</evidence>
<dbReference type="NCBIfam" id="TIGR01266">
    <property type="entry name" value="fum_ac_acetase"/>
    <property type="match status" value="1"/>
</dbReference>
<dbReference type="InterPro" id="IPR036462">
    <property type="entry name" value="Fumarylacetoacetase_N_sf"/>
</dbReference>
<keyword evidence="5" id="KW-0479">Metal-binding</keyword>
<comment type="caution">
    <text evidence="13">The sequence shown here is derived from an EMBL/GenBank/DDBJ whole genome shotgun (WGS) entry which is preliminary data.</text>
</comment>
<evidence type="ECO:0000313" key="14">
    <source>
        <dbReference type="Proteomes" id="UP001589698"/>
    </source>
</evidence>
<dbReference type="Pfam" id="PF09298">
    <property type="entry name" value="FAA_hydrolase_N"/>
    <property type="match status" value="1"/>
</dbReference>
<accession>A0ABV6E393</accession>
<feature type="domain" description="Fumarylacetoacetase-like C-terminal" evidence="11">
    <location>
        <begin position="132"/>
        <end position="404"/>
    </location>
</feature>
<name>A0ABV6E393_9ACTN</name>
<dbReference type="PANTHER" id="PTHR43069:SF2">
    <property type="entry name" value="FUMARYLACETOACETASE"/>
    <property type="match status" value="1"/>
</dbReference>